<protein>
    <submittedName>
        <fullName evidence="2">Uncharacterized protein</fullName>
    </submittedName>
</protein>
<name>A0A9I9E540_CUCME</name>
<accession>A0A9I9E540</accession>
<feature type="transmembrane region" description="Helical" evidence="1">
    <location>
        <begin position="53"/>
        <end position="76"/>
    </location>
</feature>
<dbReference type="Gene3D" id="3.30.1370.30">
    <property type="match status" value="1"/>
</dbReference>
<sequence>MWKLMSPSSIQKSFEVLIWKEGESWSFDDGLKSMYNANNHGKQQVMIMLSSKVIIKFLLVCRSIVILVNLSLSMIIDLEKLFLNSTIG</sequence>
<reference evidence="2" key="1">
    <citation type="submission" date="2023-03" db="UniProtKB">
        <authorList>
            <consortium name="EnsemblPlants"/>
        </authorList>
    </citation>
    <scope>IDENTIFICATION</scope>
</reference>
<proteinExistence type="predicted"/>
<keyword evidence="1" id="KW-1133">Transmembrane helix</keyword>
<dbReference type="Gramene" id="MELO3C028892.2.1">
    <property type="protein sequence ID" value="MELO3C028892.2.1"/>
    <property type="gene ID" value="MELO3C028892.2"/>
</dbReference>
<dbReference type="EnsemblPlants" id="MELO3C028892.2.1">
    <property type="protein sequence ID" value="MELO3C028892.2.1"/>
    <property type="gene ID" value="MELO3C028892.2"/>
</dbReference>
<evidence type="ECO:0000256" key="1">
    <source>
        <dbReference type="SAM" id="Phobius"/>
    </source>
</evidence>
<keyword evidence="1" id="KW-0472">Membrane</keyword>
<dbReference type="AlphaFoldDB" id="A0A9I9E540"/>
<organism evidence="2">
    <name type="scientific">Cucumis melo</name>
    <name type="common">Muskmelon</name>
    <dbReference type="NCBI Taxonomy" id="3656"/>
    <lineage>
        <taxon>Eukaryota</taxon>
        <taxon>Viridiplantae</taxon>
        <taxon>Streptophyta</taxon>
        <taxon>Embryophyta</taxon>
        <taxon>Tracheophyta</taxon>
        <taxon>Spermatophyta</taxon>
        <taxon>Magnoliopsida</taxon>
        <taxon>eudicotyledons</taxon>
        <taxon>Gunneridae</taxon>
        <taxon>Pentapetalae</taxon>
        <taxon>rosids</taxon>
        <taxon>fabids</taxon>
        <taxon>Cucurbitales</taxon>
        <taxon>Cucurbitaceae</taxon>
        <taxon>Benincaseae</taxon>
        <taxon>Cucumis</taxon>
    </lineage>
</organism>
<keyword evidence="1" id="KW-0812">Transmembrane</keyword>
<evidence type="ECO:0000313" key="2">
    <source>
        <dbReference type="EnsemblPlants" id="MELO3C028892.2.1"/>
    </source>
</evidence>